<gene>
    <name evidence="2" type="ORF">ANN_18610</name>
</gene>
<reference evidence="2 3" key="1">
    <citation type="journal article" date="2022" name="Allergy">
        <title>Genome assembly and annotation of Periplaneta americana reveal a comprehensive cockroach allergen profile.</title>
        <authorList>
            <person name="Wang L."/>
            <person name="Xiong Q."/>
            <person name="Saelim N."/>
            <person name="Wang L."/>
            <person name="Nong W."/>
            <person name="Wan A.T."/>
            <person name="Shi M."/>
            <person name="Liu X."/>
            <person name="Cao Q."/>
            <person name="Hui J.H.L."/>
            <person name="Sookrung N."/>
            <person name="Leung T.F."/>
            <person name="Tungtrongchitr A."/>
            <person name="Tsui S.K.W."/>
        </authorList>
    </citation>
    <scope>NUCLEOTIDE SEQUENCE [LARGE SCALE GENOMIC DNA]</scope>
    <source>
        <strain evidence="2">PWHHKU_190912</strain>
    </source>
</reference>
<evidence type="ECO:0000313" key="3">
    <source>
        <dbReference type="Proteomes" id="UP001148838"/>
    </source>
</evidence>
<sequence length="162" mass="17999">MSGLYDEDEATGIAWSVKRLPTDPELCSGVGLIPTWADYLVGFFQGFPQPQQLTAGLVPSLLLPEHVFIATRYLPTGLARFPGLVGKKDKNSIISPVSAAGKRGRASKGKRDDPEHEPVYATRHARLSPRPPIWRANLFSSLRDGVFTPSKQQPSRYQIWER</sequence>
<feature type="region of interest" description="Disordered" evidence="1">
    <location>
        <begin position="95"/>
        <end position="123"/>
    </location>
</feature>
<evidence type="ECO:0000256" key="1">
    <source>
        <dbReference type="SAM" id="MobiDB-lite"/>
    </source>
</evidence>
<dbReference type="Proteomes" id="UP001148838">
    <property type="component" value="Unassembled WGS sequence"/>
</dbReference>
<proteinExistence type="predicted"/>
<evidence type="ECO:0000313" key="2">
    <source>
        <dbReference type="EMBL" id="KAJ4435986.1"/>
    </source>
</evidence>
<dbReference type="EMBL" id="JAJSOF020000023">
    <property type="protein sequence ID" value="KAJ4435986.1"/>
    <property type="molecule type" value="Genomic_DNA"/>
</dbReference>
<feature type="compositionally biased region" description="Basic and acidic residues" evidence="1">
    <location>
        <begin position="109"/>
        <end position="118"/>
    </location>
</feature>
<organism evidence="2 3">
    <name type="scientific">Periplaneta americana</name>
    <name type="common">American cockroach</name>
    <name type="synonym">Blatta americana</name>
    <dbReference type="NCBI Taxonomy" id="6978"/>
    <lineage>
        <taxon>Eukaryota</taxon>
        <taxon>Metazoa</taxon>
        <taxon>Ecdysozoa</taxon>
        <taxon>Arthropoda</taxon>
        <taxon>Hexapoda</taxon>
        <taxon>Insecta</taxon>
        <taxon>Pterygota</taxon>
        <taxon>Neoptera</taxon>
        <taxon>Polyneoptera</taxon>
        <taxon>Dictyoptera</taxon>
        <taxon>Blattodea</taxon>
        <taxon>Blattoidea</taxon>
        <taxon>Blattidae</taxon>
        <taxon>Blattinae</taxon>
        <taxon>Periplaneta</taxon>
    </lineage>
</organism>
<keyword evidence="3" id="KW-1185">Reference proteome</keyword>
<comment type="caution">
    <text evidence="2">The sequence shown here is derived from an EMBL/GenBank/DDBJ whole genome shotgun (WGS) entry which is preliminary data.</text>
</comment>
<protein>
    <submittedName>
        <fullName evidence="2">Uncharacterized protein</fullName>
    </submittedName>
</protein>
<accession>A0ABQ8SP84</accession>
<name>A0ABQ8SP84_PERAM</name>